<evidence type="ECO:0000256" key="5">
    <source>
        <dbReference type="ARBA" id="ARBA00023128"/>
    </source>
</evidence>
<keyword evidence="6" id="KW-0687">Ribonucleoprotein</keyword>
<evidence type="ECO:0000313" key="9">
    <source>
        <dbReference type="EMBL" id="KAL2728478.1"/>
    </source>
</evidence>
<evidence type="ECO:0000256" key="2">
    <source>
        <dbReference type="ARBA" id="ARBA00006598"/>
    </source>
</evidence>
<dbReference type="SUPFAM" id="SSF143034">
    <property type="entry name" value="L35p-like"/>
    <property type="match status" value="1"/>
</dbReference>
<comment type="caution">
    <text evidence="9">The sequence shown here is derived from an EMBL/GenBank/DDBJ whole genome shotgun (WGS) entry which is preliminary data.</text>
</comment>
<proteinExistence type="inferred from homology"/>
<dbReference type="InterPro" id="IPR037229">
    <property type="entry name" value="Ribosomal_bL35_sf"/>
</dbReference>
<dbReference type="GO" id="GO:0005840">
    <property type="term" value="C:ribosome"/>
    <property type="evidence" value="ECO:0007669"/>
    <property type="project" value="UniProtKB-KW"/>
</dbReference>
<evidence type="ECO:0000256" key="7">
    <source>
        <dbReference type="ARBA" id="ARBA00035273"/>
    </source>
</evidence>
<comment type="similarity">
    <text evidence="2">Belongs to the bacterial ribosomal protein bL35 family.</text>
</comment>
<keyword evidence="4" id="KW-0689">Ribosomal protein</keyword>
<dbReference type="AlphaFoldDB" id="A0ABD2B7B3"/>
<evidence type="ECO:0000256" key="3">
    <source>
        <dbReference type="ARBA" id="ARBA00022946"/>
    </source>
</evidence>
<dbReference type="PANTHER" id="PTHR15909">
    <property type="entry name" value="39S RIBOSOMAL PROTEIN L35, MITOCHONDRIAL"/>
    <property type="match status" value="1"/>
</dbReference>
<evidence type="ECO:0000256" key="1">
    <source>
        <dbReference type="ARBA" id="ARBA00004173"/>
    </source>
</evidence>
<evidence type="ECO:0000313" key="10">
    <source>
        <dbReference type="Proteomes" id="UP001607302"/>
    </source>
</evidence>
<keyword evidence="5" id="KW-0496">Mitochondrion</keyword>
<name>A0ABD2B7B3_VESSQ</name>
<dbReference type="PANTHER" id="PTHR15909:SF0">
    <property type="entry name" value="LARGE RIBOSOMAL SUBUNIT PROTEIN BL35M"/>
    <property type="match status" value="1"/>
</dbReference>
<dbReference type="GO" id="GO:0005739">
    <property type="term" value="C:mitochondrion"/>
    <property type="evidence" value="ECO:0007669"/>
    <property type="project" value="UniProtKB-SubCell"/>
</dbReference>
<protein>
    <recommendedName>
        <fullName evidence="7">Large ribosomal subunit protein bL35m</fullName>
    </recommendedName>
    <alternativeName>
        <fullName evidence="8">39S ribosomal protein L35, mitochondrial</fullName>
    </alternativeName>
</protein>
<sequence length="186" mass="22327">MLRVISAAVRGIVSRATIENAGALLLKEHPKLITNITQNRYSSFLSMQTWFDRNKIKEKSINAVMPHGNILSSVQDTLITPKRTLTKFSLKKGKRKTVKTVVKRFYRLNWGIWIRRYVAHDKHMWRKTEGRKNRLRQHIFTNGTQSWLLDTMVTKYWRRPKYYIDDPYNPYHKREEFHITRRKPLD</sequence>
<evidence type="ECO:0000256" key="8">
    <source>
        <dbReference type="ARBA" id="ARBA00035418"/>
    </source>
</evidence>
<evidence type="ECO:0000256" key="6">
    <source>
        <dbReference type="ARBA" id="ARBA00023274"/>
    </source>
</evidence>
<accession>A0ABD2B7B3</accession>
<comment type="subcellular location">
    <subcellularLocation>
        <location evidence="1">Mitochondrion</location>
    </subcellularLocation>
</comment>
<dbReference type="InterPro" id="IPR019338">
    <property type="entry name" value="Ribosomal_bL35m"/>
</dbReference>
<keyword evidence="10" id="KW-1185">Reference proteome</keyword>
<gene>
    <name evidence="9" type="ORF">V1478_006110</name>
</gene>
<dbReference type="InterPro" id="IPR021137">
    <property type="entry name" value="Ribosomal_bL35-like"/>
</dbReference>
<dbReference type="EMBL" id="JAUDFV010000132">
    <property type="protein sequence ID" value="KAL2728478.1"/>
    <property type="molecule type" value="Genomic_DNA"/>
</dbReference>
<dbReference type="Proteomes" id="UP001607302">
    <property type="component" value="Unassembled WGS sequence"/>
</dbReference>
<evidence type="ECO:0000256" key="4">
    <source>
        <dbReference type="ARBA" id="ARBA00022980"/>
    </source>
</evidence>
<reference evidence="9 10" key="1">
    <citation type="journal article" date="2024" name="Ann. Entomol. Soc. Am.">
        <title>Genomic analyses of the southern and eastern yellowjacket wasps (Hymenoptera: Vespidae) reveal evolutionary signatures of social life.</title>
        <authorList>
            <person name="Catto M.A."/>
            <person name="Caine P.B."/>
            <person name="Orr S.E."/>
            <person name="Hunt B.G."/>
            <person name="Goodisman M.A.D."/>
        </authorList>
    </citation>
    <scope>NUCLEOTIDE SEQUENCE [LARGE SCALE GENOMIC DNA]</scope>
    <source>
        <strain evidence="9">233</strain>
        <tissue evidence="9">Head and thorax</tissue>
    </source>
</reference>
<keyword evidence="3" id="KW-0809">Transit peptide</keyword>
<dbReference type="GO" id="GO:1990904">
    <property type="term" value="C:ribonucleoprotein complex"/>
    <property type="evidence" value="ECO:0007669"/>
    <property type="project" value="UniProtKB-KW"/>
</dbReference>
<organism evidence="9 10">
    <name type="scientific">Vespula squamosa</name>
    <name type="common">Southern yellow jacket</name>
    <name type="synonym">Wasp</name>
    <dbReference type="NCBI Taxonomy" id="30214"/>
    <lineage>
        <taxon>Eukaryota</taxon>
        <taxon>Metazoa</taxon>
        <taxon>Ecdysozoa</taxon>
        <taxon>Arthropoda</taxon>
        <taxon>Hexapoda</taxon>
        <taxon>Insecta</taxon>
        <taxon>Pterygota</taxon>
        <taxon>Neoptera</taxon>
        <taxon>Endopterygota</taxon>
        <taxon>Hymenoptera</taxon>
        <taxon>Apocrita</taxon>
        <taxon>Aculeata</taxon>
        <taxon>Vespoidea</taxon>
        <taxon>Vespidae</taxon>
        <taxon>Vespinae</taxon>
        <taxon>Vespula</taxon>
    </lineage>
</organism>
<dbReference type="Pfam" id="PF01632">
    <property type="entry name" value="Ribosomal_L35p"/>
    <property type="match status" value="1"/>
</dbReference>